<dbReference type="RefSeq" id="WP_143943540.1">
    <property type="nucleotide sequence ID" value="NZ_VKLS01000244.1"/>
</dbReference>
<dbReference type="EMBL" id="VKLS01000244">
    <property type="protein sequence ID" value="TSB37267.1"/>
    <property type="molecule type" value="Genomic_DNA"/>
</dbReference>
<protein>
    <submittedName>
        <fullName evidence="1">Uncharacterized protein</fullName>
    </submittedName>
</protein>
<accession>A0A553Z764</accession>
<dbReference type="Proteomes" id="UP000320888">
    <property type="component" value="Unassembled WGS sequence"/>
</dbReference>
<gene>
    <name evidence="1" type="ORF">FNZ23_18765</name>
</gene>
<sequence>MTGYFAEVRCEGRPFGSSVTASHVLGTFRTISPVLAVRWLRGQARYLAERLDPDPERAPWAGPVGRAVATEAPDSPADLRAWAADPAEEHAARDHLKRGGPLFVTVQDTDGRYTLSVWPVRSPADVRPPLHHRIGGLAHPLYVLAEDPWR</sequence>
<name>A0A553Z764_9ACTN</name>
<dbReference type="OrthoDB" id="4188786at2"/>
<organism evidence="1 2">
    <name type="scientific">Streptomyces benahoarensis</name>
    <dbReference type="NCBI Taxonomy" id="2595054"/>
    <lineage>
        <taxon>Bacteria</taxon>
        <taxon>Bacillati</taxon>
        <taxon>Actinomycetota</taxon>
        <taxon>Actinomycetes</taxon>
        <taxon>Kitasatosporales</taxon>
        <taxon>Streptomycetaceae</taxon>
        <taxon>Streptomyces</taxon>
    </lineage>
</organism>
<comment type="caution">
    <text evidence="1">The sequence shown here is derived from an EMBL/GenBank/DDBJ whole genome shotgun (WGS) entry which is preliminary data.</text>
</comment>
<dbReference type="AlphaFoldDB" id="A0A553Z764"/>
<proteinExistence type="predicted"/>
<evidence type="ECO:0000313" key="1">
    <source>
        <dbReference type="EMBL" id="TSB37267.1"/>
    </source>
</evidence>
<reference evidence="1 2" key="1">
    <citation type="submission" date="2019-07" db="EMBL/GenBank/DDBJ databases">
        <title>Draft genome for Streptomyces benahoarensis MZ03-48.</title>
        <authorList>
            <person name="Gonzalez-Pimentel J.L."/>
        </authorList>
    </citation>
    <scope>NUCLEOTIDE SEQUENCE [LARGE SCALE GENOMIC DNA]</scope>
    <source>
        <strain evidence="1 2">MZ03-48</strain>
    </source>
</reference>
<keyword evidence="2" id="KW-1185">Reference proteome</keyword>
<evidence type="ECO:0000313" key="2">
    <source>
        <dbReference type="Proteomes" id="UP000320888"/>
    </source>
</evidence>